<dbReference type="SMART" id="SM00382">
    <property type="entry name" value="AAA"/>
    <property type="match status" value="1"/>
</dbReference>
<dbReference type="AlphaFoldDB" id="A0A5C4SZ54"/>
<evidence type="ECO:0000256" key="3">
    <source>
        <dbReference type="ARBA" id="ARBA00022741"/>
    </source>
</evidence>
<organism evidence="6 7">
    <name type="scientific">Paenibacillus hemerocallicola</name>
    <dbReference type="NCBI Taxonomy" id="1172614"/>
    <lineage>
        <taxon>Bacteria</taxon>
        <taxon>Bacillati</taxon>
        <taxon>Bacillota</taxon>
        <taxon>Bacilli</taxon>
        <taxon>Bacillales</taxon>
        <taxon>Paenibacillaceae</taxon>
        <taxon>Paenibacillus</taxon>
    </lineage>
</organism>
<dbReference type="CDD" id="cd03257">
    <property type="entry name" value="ABC_NikE_OppD_transporters"/>
    <property type="match status" value="1"/>
</dbReference>
<keyword evidence="2" id="KW-0813">Transport</keyword>
<dbReference type="Gene3D" id="3.40.50.300">
    <property type="entry name" value="P-loop containing nucleotide triphosphate hydrolases"/>
    <property type="match status" value="1"/>
</dbReference>
<dbReference type="PROSITE" id="PS00211">
    <property type="entry name" value="ABC_TRANSPORTER_1"/>
    <property type="match status" value="1"/>
</dbReference>
<evidence type="ECO:0000256" key="4">
    <source>
        <dbReference type="ARBA" id="ARBA00022840"/>
    </source>
</evidence>
<evidence type="ECO:0000313" key="7">
    <source>
        <dbReference type="Proteomes" id="UP000307943"/>
    </source>
</evidence>
<evidence type="ECO:0000313" key="6">
    <source>
        <dbReference type="EMBL" id="TNJ61976.1"/>
    </source>
</evidence>
<dbReference type="OrthoDB" id="9802264at2"/>
<dbReference type="GO" id="GO:0055085">
    <property type="term" value="P:transmembrane transport"/>
    <property type="evidence" value="ECO:0007669"/>
    <property type="project" value="UniProtKB-ARBA"/>
</dbReference>
<dbReference type="Pfam" id="PF08352">
    <property type="entry name" value="oligo_HPY"/>
    <property type="match status" value="1"/>
</dbReference>
<accession>A0A5C4SZ54</accession>
<dbReference type="InterPro" id="IPR003439">
    <property type="entry name" value="ABC_transporter-like_ATP-bd"/>
</dbReference>
<dbReference type="InterPro" id="IPR050319">
    <property type="entry name" value="ABC_transp_ATP-bind"/>
</dbReference>
<dbReference type="GO" id="GO:0016887">
    <property type="term" value="F:ATP hydrolysis activity"/>
    <property type="evidence" value="ECO:0007669"/>
    <property type="project" value="InterPro"/>
</dbReference>
<dbReference type="InterPro" id="IPR003593">
    <property type="entry name" value="AAA+_ATPase"/>
</dbReference>
<dbReference type="EMBL" id="VDCQ01000068">
    <property type="protein sequence ID" value="TNJ61976.1"/>
    <property type="molecule type" value="Genomic_DNA"/>
</dbReference>
<dbReference type="PANTHER" id="PTHR43776">
    <property type="entry name" value="TRANSPORT ATP-BINDING PROTEIN"/>
    <property type="match status" value="1"/>
</dbReference>
<evidence type="ECO:0000256" key="2">
    <source>
        <dbReference type="ARBA" id="ARBA00022448"/>
    </source>
</evidence>
<dbReference type="NCBIfam" id="TIGR01727">
    <property type="entry name" value="oligo_HPY"/>
    <property type="match status" value="1"/>
</dbReference>
<dbReference type="GO" id="GO:0005524">
    <property type="term" value="F:ATP binding"/>
    <property type="evidence" value="ECO:0007669"/>
    <property type="project" value="UniProtKB-KW"/>
</dbReference>
<proteinExistence type="inferred from homology"/>
<keyword evidence="4 6" id="KW-0067">ATP-binding</keyword>
<dbReference type="RefSeq" id="WP_139606521.1">
    <property type="nucleotide sequence ID" value="NZ_VDCQ01000068.1"/>
</dbReference>
<protein>
    <submittedName>
        <fullName evidence="6">ATP-binding cassette domain-containing protein</fullName>
    </submittedName>
</protein>
<keyword evidence="7" id="KW-1185">Reference proteome</keyword>
<dbReference type="Proteomes" id="UP000307943">
    <property type="component" value="Unassembled WGS sequence"/>
</dbReference>
<dbReference type="InterPro" id="IPR027417">
    <property type="entry name" value="P-loop_NTPase"/>
</dbReference>
<name>A0A5C4SZ54_9BACL</name>
<sequence>MTVSGESRPVATPLLQVNGLKTYYTAKQPNGFRKAVVKAVDDVSFRIYEGETYGLVGESGCGKSTLGKTLLRLTEPTAGEAVYRERDLFRLSRSELRTLRQELQIVFQDPFSSLNPRRTIGKTLEEPLAIHGIGTPKERTERAFGMLRTVGLPAEHYYRLPHELSGGQRQRIGLGRALIVNPKIVICDEPVSALDVIIQSQMINLMRQLQAELKLTYLFIAHDIGVVRHISDRIGVMYLGKIVEEAPVDSLFSTPLHPYTKVLLSAVPNPDPVRKKERIILQGEPPSPLDPPAGCTFHTRCPYATELCRNTPPPKREAAPDHFVACHLT</sequence>
<dbReference type="InterPro" id="IPR017871">
    <property type="entry name" value="ABC_transporter-like_CS"/>
</dbReference>
<dbReference type="GO" id="GO:0015833">
    <property type="term" value="P:peptide transport"/>
    <property type="evidence" value="ECO:0007669"/>
    <property type="project" value="InterPro"/>
</dbReference>
<gene>
    <name evidence="6" type="ORF">FE784_33035</name>
</gene>
<dbReference type="SUPFAM" id="SSF52540">
    <property type="entry name" value="P-loop containing nucleoside triphosphate hydrolases"/>
    <property type="match status" value="1"/>
</dbReference>
<evidence type="ECO:0000256" key="1">
    <source>
        <dbReference type="ARBA" id="ARBA00005417"/>
    </source>
</evidence>
<reference evidence="6 7" key="1">
    <citation type="submission" date="2019-05" db="EMBL/GenBank/DDBJ databases">
        <title>We sequenced the genome of Paenibacillus hemerocallicola KCTC 33185 for further insight into its adaptation and study the phylogeny of Paenibacillus.</title>
        <authorList>
            <person name="Narsing Rao M.P."/>
        </authorList>
    </citation>
    <scope>NUCLEOTIDE SEQUENCE [LARGE SCALE GENOMIC DNA]</scope>
    <source>
        <strain evidence="6 7">KCTC 33185</strain>
    </source>
</reference>
<dbReference type="FunFam" id="3.40.50.300:FF:000016">
    <property type="entry name" value="Oligopeptide ABC transporter ATP-binding component"/>
    <property type="match status" value="1"/>
</dbReference>
<comment type="similarity">
    <text evidence="1">Belongs to the ABC transporter superfamily.</text>
</comment>
<dbReference type="InterPro" id="IPR013563">
    <property type="entry name" value="Oligopep_ABC_C"/>
</dbReference>
<dbReference type="Pfam" id="PF00005">
    <property type="entry name" value="ABC_tran"/>
    <property type="match status" value="1"/>
</dbReference>
<dbReference type="PROSITE" id="PS50893">
    <property type="entry name" value="ABC_TRANSPORTER_2"/>
    <property type="match status" value="1"/>
</dbReference>
<keyword evidence="3" id="KW-0547">Nucleotide-binding</keyword>
<feature type="domain" description="ABC transporter" evidence="5">
    <location>
        <begin position="15"/>
        <end position="264"/>
    </location>
</feature>
<evidence type="ECO:0000259" key="5">
    <source>
        <dbReference type="PROSITE" id="PS50893"/>
    </source>
</evidence>
<comment type="caution">
    <text evidence="6">The sequence shown here is derived from an EMBL/GenBank/DDBJ whole genome shotgun (WGS) entry which is preliminary data.</text>
</comment>